<reference evidence="1" key="1">
    <citation type="submission" date="2023-05" db="EMBL/GenBank/DDBJ databases">
        <authorList>
            <person name="Zhang X."/>
        </authorList>
    </citation>
    <scope>NUCLEOTIDE SEQUENCE</scope>
    <source>
        <strain evidence="1">BD1B2-1</strain>
    </source>
</reference>
<dbReference type="EMBL" id="JASJOU010000021">
    <property type="protein sequence ID" value="MDJ1506295.1"/>
    <property type="molecule type" value="Genomic_DNA"/>
</dbReference>
<dbReference type="Proteomes" id="UP001232063">
    <property type="component" value="Unassembled WGS sequence"/>
</dbReference>
<evidence type="ECO:0000313" key="2">
    <source>
        <dbReference type="Proteomes" id="UP001232063"/>
    </source>
</evidence>
<organism evidence="1 2">
    <name type="scientific">Xanthocytophaga agilis</name>
    <dbReference type="NCBI Taxonomy" id="3048010"/>
    <lineage>
        <taxon>Bacteria</taxon>
        <taxon>Pseudomonadati</taxon>
        <taxon>Bacteroidota</taxon>
        <taxon>Cytophagia</taxon>
        <taxon>Cytophagales</taxon>
        <taxon>Rhodocytophagaceae</taxon>
        <taxon>Xanthocytophaga</taxon>
    </lineage>
</organism>
<accession>A0AAE3UI93</accession>
<protein>
    <submittedName>
        <fullName evidence="1">Uncharacterized protein</fullName>
    </submittedName>
</protein>
<sequence>MSEIVIAQNLLLKYLNYHCNWVQCNFATARPAQFREQQLVAMLKAFGIVPSLDK</sequence>
<keyword evidence="2" id="KW-1185">Reference proteome</keyword>
<evidence type="ECO:0000313" key="1">
    <source>
        <dbReference type="EMBL" id="MDJ1506295.1"/>
    </source>
</evidence>
<comment type="caution">
    <text evidence="1">The sequence shown here is derived from an EMBL/GenBank/DDBJ whole genome shotgun (WGS) entry which is preliminary data.</text>
</comment>
<dbReference type="RefSeq" id="WP_314519149.1">
    <property type="nucleotide sequence ID" value="NZ_JASJOU010000021.1"/>
</dbReference>
<name>A0AAE3UI93_9BACT</name>
<dbReference type="AlphaFoldDB" id="A0AAE3UI93"/>
<proteinExistence type="predicted"/>
<gene>
    <name evidence="1" type="ORF">QNI22_36895</name>
</gene>